<evidence type="ECO:0000313" key="11">
    <source>
        <dbReference type="EMBL" id="KAH3664777.1"/>
    </source>
</evidence>
<comment type="function">
    <text evidence="9">Component of the Mediator complex, a coactivator involved in the regulated transcription of nearly all RNA polymerase II-dependent genes. Mediator functions as a bridge to convey information from gene-specific regulatory proteins to the basal RNA polymerase II transcription machinery. Mediator is recruited to promoters by direct interactions with regulatory proteins and serves as a scaffold for the assembly of a functional preinitiation complex with RNA polymerase II and the general transcription factors.</text>
</comment>
<keyword evidence="5 9" id="KW-0010">Activator</keyword>
<dbReference type="GO" id="GO:0003712">
    <property type="term" value="F:transcription coregulator activity"/>
    <property type="evidence" value="ECO:0007669"/>
    <property type="project" value="UniProtKB-UniRule"/>
</dbReference>
<keyword evidence="4 9" id="KW-0805">Transcription regulation</keyword>
<evidence type="ECO:0000256" key="1">
    <source>
        <dbReference type="ARBA" id="ARBA00004123"/>
    </source>
</evidence>
<evidence type="ECO:0000256" key="9">
    <source>
        <dbReference type="RuleBase" id="RU365082"/>
    </source>
</evidence>
<dbReference type="PANTHER" id="PTHR12809">
    <property type="entry name" value="MEDIATOR COMPLEX SUBUNIT"/>
    <property type="match status" value="1"/>
</dbReference>
<keyword evidence="12" id="KW-1185">Reference proteome</keyword>
<comment type="similarity">
    <text evidence="2 9">Belongs to the Mediator complex subunit 14 family.</text>
</comment>
<gene>
    <name evidence="11" type="ORF">OGATHE_003592</name>
</gene>
<comment type="subunit">
    <text evidence="9">Component of the Mediator complex.</text>
</comment>
<evidence type="ECO:0000256" key="2">
    <source>
        <dbReference type="ARBA" id="ARBA00007813"/>
    </source>
</evidence>
<organism evidence="11 12">
    <name type="scientific">Ogataea polymorpha</name>
    <dbReference type="NCBI Taxonomy" id="460523"/>
    <lineage>
        <taxon>Eukaryota</taxon>
        <taxon>Fungi</taxon>
        <taxon>Dikarya</taxon>
        <taxon>Ascomycota</taxon>
        <taxon>Saccharomycotina</taxon>
        <taxon>Pichiomycetes</taxon>
        <taxon>Pichiales</taxon>
        <taxon>Pichiaceae</taxon>
        <taxon>Ogataea</taxon>
    </lineage>
</organism>
<evidence type="ECO:0000256" key="4">
    <source>
        <dbReference type="ARBA" id="ARBA00023015"/>
    </source>
</evidence>
<accession>A0A9P8P3W0</accession>
<dbReference type="InterPro" id="IPR055122">
    <property type="entry name" value="Med14_N"/>
</dbReference>
<dbReference type="InterPro" id="IPR013947">
    <property type="entry name" value="Mediator_Med14"/>
</dbReference>
<name>A0A9P8P3W0_9ASCO</name>
<comment type="caution">
    <text evidence="11">The sequence shown here is derived from an EMBL/GenBank/DDBJ whole genome shotgun (WGS) entry which is preliminary data.</text>
</comment>
<dbReference type="EMBL" id="JAEUBD010001178">
    <property type="protein sequence ID" value="KAH3664777.1"/>
    <property type="molecule type" value="Genomic_DNA"/>
</dbReference>
<dbReference type="PANTHER" id="PTHR12809:SF2">
    <property type="entry name" value="MEDIATOR OF RNA POLYMERASE II TRANSCRIPTION SUBUNIT 14"/>
    <property type="match status" value="1"/>
</dbReference>
<reference evidence="11" key="1">
    <citation type="journal article" date="2021" name="Open Biol.">
        <title>Shared evolutionary footprints suggest mitochondrial oxidative damage underlies multiple complex I losses in fungi.</title>
        <authorList>
            <person name="Schikora-Tamarit M.A."/>
            <person name="Marcet-Houben M."/>
            <person name="Nosek J."/>
            <person name="Gabaldon T."/>
        </authorList>
    </citation>
    <scope>NUCLEOTIDE SEQUENCE</scope>
    <source>
        <strain evidence="11">NCAIM Y.01608</strain>
    </source>
</reference>
<evidence type="ECO:0000259" key="10">
    <source>
        <dbReference type="Pfam" id="PF08638"/>
    </source>
</evidence>
<protein>
    <recommendedName>
        <fullName evidence="3 9">Mediator of RNA polymerase II transcription subunit 14</fullName>
    </recommendedName>
    <alternativeName>
        <fullName evidence="8 9">Mediator complex subunit 14</fullName>
    </alternativeName>
</protein>
<dbReference type="GO" id="GO:0070847">
    <property type="term" value="C:core mediator complex"/>
    <property type="evidence" value="ECO:0007669"/>
    <property type="project" value="TreeGrafter"/>
</dbReference>
<evidence type="ECO:0000256" key="5">
    <source>
        <dbReference type="ARBA" id="ARBA00023159"/>
    </source>
</evidence>
<proteinExistence type="inferred from homology"/>
<evidence type="ECO:0000256" key="8">
    <source>
        <dbReference type="ARBA" id="ARBA00032007"/>
    </source>
</evidence>
<reference evidence="11" key="2">
    <citation type="submission" date="2021-01" db="EMBL/GenBank/DDBJ databases">
        <authorList>
            <person name="Schikora-Tamarit M.A."/>
        </authorList>
    </citation>
    <scope>NUCLEOTIDE SEQUENCE</scope>
    <source>
        <strain evidence="11">NCAIM Y.01608</strain>
    </source>
</reference>
<dbReference type="Proteomes" id="UP000788993">
    <property type="component" value="Unassembled WGS sequence"/>
</dbReference>
<evidence type="ECO:0000313" key="12">
    <source>
        <dbReference type="Proteomes" id="UP000788993"/>
    </source>
</evidence>
<evidence type="ECO:0000256" key="7">
    <source>
        <dbReference type="ARBA" id="ARBA00023242"/>
    </source>
</evidence>
<evidence type="ECO:0000256" key="3">
    <source>
        <dbReference type="ARBA" id="ARBA00019619"/>
    </source>
</evidence>
<dbReference type="GO" id="GO:0016592">
    <property type="term" value="C:mediator complex"/>
    <property type="evidence" value="ECO:0007669"/>
    <property type="project" value="UniProtKB-UniRule"/>
</dbReference>
<dbReference type="Pfam" id="PF08638">
    <property type="entry name" value="Med14"/>
    <property type="match status" value="1"/>
</dbReference>
<comment type="subcellular location">
    <subcellularLocation>
        <location evidence="1 9">Nucleus</location>
    </subcellularLocation>
</comment>
<dbReference type="AlphaFoldDB" id="A0A9P8P3W0"/>
<keyword evidence="6 9" id="KW-0804">Transcription</keyword>
<dbReference type="GO" id="GO:0006357">
    <property type="term" value="P:regulation of transcription by RNA polymerase II"/>
    <property type="evidence" value="ECO:0007669"/>
    <property type="project" value="InterPro"/>
</dbReference>
<evidence type="ECO:0000256" key="6">
    <source>
        <dbReference type="ARBA" id="ARBA00023163"/>
    </source>
</evidence>
<feature type="domain" description="Mediator complex subunit MED14 N-terminal" evidence="10">
    <location>
        <begin position="17"/>
        <end position="203"/>
    </location>
</feature>
<keyword evidence="7 9" id="KW-0539">Nucleus</keyword>
<sequence length="982" mass="113044">MSDADVPPIPHVAANMTPLGVVLQRYAVHSYKQLSEYLKTLENTTQPDGVKKRNFLDILVSIRENFVRLYVLSKWARNSQSVEKLIDLFVWLREQNQSITNALVQIGGIKQSLVSAKLPNPDLETALEVLIKGRPQLPTHNYGPQKKIDPKLILHTLKTLDVELSAKMALEDNLPKPFYNYEIKDGRVKFRIPNLFQCCVSIANTYDRSGFFLVDFKLEFQSKDNKLIPQVTALPYMTFAHLEKVANIELSKNGLTGLYNIFHNYAITCKLYYLHRQLIRLRMGMWKGHLTHTYNAEKCYVVVTYWVKRRSVKSTIEIGKLKNNLLGFRWIREGRLCTDHDFTLENEDGSITIEHLIRDIIQKHIELHIKEVQQEISDKIEMADKFVSLHKNSQLLLTLSSMKSAVYGIDALSGDGFFQNPTPIMARVAAQINADTRDTALKLLVLRLETQLSELGSMLMATGWIGVDVVRLSTAEYTKLNIDYDLLKDRAFAEQLFALKFYRRKKWPSGWFLTVGVSGYSSKVQWWCSRIKSSAGQWSISWCEPLTLGGAESEFSYTSFVTLAKKTTSMLLCNLVVKELENQGCKLKTVDKSDEKVRQFTKQNFGLDLDSMQKEDSATVILDNKSLFNIPNCRDSLVLTMNIKNSELEIMIFGKLQSELKLSSISFNDEKNNSIELNPDTSIFKIYSQINLLEKLNYESTASFFNPLATTDISIMSDSLLVLNKFFSLLSLLHIISHDESLKVIDISLTKVSFQYGSNSEEMITLILLNETQDSISIELPKDNPHRLCSKYLNDMVSEFDFQKIKLLVRYLKLTLPFYKLLVKLSMDSEEFYRHFLEQNSNSQQLKMTPESGFELNMFDFEMFKITYYKYLERKSEKKVKTDRVCFALTVQLRHRTYKLSLDKSLFVISIEPLQFDQYDETAKKWLQDTTNKIYATLKGDEPLSASGQVVYLRRAIACDYLSVENIVLQLHRKIITLCSSK</sequence>